<organism evidence="2 3">
    <name type="scientific">Asparagus officinalis</name>
    <name type="common">Garden asparagus</name>
    <dbReference type="NCBI Taxonomy" id="4686"/>
    <lineage>
        <taxon>Eukaryota</taxon>
        <taxon>Viridiplantae</taxon>
        <taxon>Streptophyta</taxon>
        <taxon>Embryophyta</taxon>
        <taxon>Tracheophyta</taxon>
        <taxon>Spermatophyta</taxon>
        <taxon>Magnoliopsida</taxon>
        <taxon>Liliopsida</taxon>
        <taxon>Asparagales</taxon>
        <taxon>Asparagaceae</taxon>
        <taxon>Asparagoideae</taxon>
        <taxon>Asparagus</taxon>
    </lineage>
</organism>
<feature type="region of interest" description="Disordered" evidence="1">
    <location>
        <begin position="1"/>
        <end position="44"/>
    </location>
</feature>
<evidence type="ECO:0000313" key="2">
    <source>
        <dbReference type="EMBL" id="ONK62779.1"/>
    </source>
</evidence>
<evidence type="ECO:0000313" key="3">
    <source>
        <dbReference type="Proteomes" id="UP000243459"/>
    </source>
</evidence>
<dbReference type="PANTHER" id="PTHR33492:SF4">
    <property type="entry name" value="OS02G0174300 PROTEIN"/>
    <property type="match status" value="1"/>
</dbReference>
<reference evidence="3" key="1">
    <citation type="journal article" date="2017" name="Nat. Commun.">
        <title>The asparagus genome sheds light on the origin and evolution of a young Y chromosome.</title>
        <authorList>
            <person name="Harkess A."/>
            <person name="Zhou J."/>
            <person name="Xu C."/>
            <person name="Bowers J.E."/>
            <person name="Van der Hulst R."/>
            <person name="Ayyampalayam S."/>
            <person name="Mercati F."/>
            <person name="Riccardi P."/>
            <person name="McKain M.R."/>
            <person name="Kakrana A."/>
            <person name="Tang H."/>
            <person name="Ray J."/>
            <person name="Groenendijk J."/>
            <person name="Arikit S."/>
            <person name="Mathioni S.M."/>
            <person name="Nakano M."/>
            <person name="Shan H."/>
            <person name="Telgmann-Rauber A."/>
            <person name="Kanno A."/>
            <person name="Yue Z."/>
            <person name="Chen H."/>
            <person name="Li W."/>
            <person name="Chen Y."/>
            <person name="Xu X."/>
            <person name="Zhang Y."/>
            <person name="Luo S."/>
            <person name="Chen H."/>
            <person name="Gao J."/>
            <person name="Mao Z."/>
            <person name="Pires J.C."/>
            <person name="Luo M."/>
            <person name="Kudrna D."/>
            <person name="Wing R.A."/>
            <person name="Meyers B.C."/>
            <person name="Yi K."/>
            <person name="Kong H."/>
            <person name="Lavrijsen P."/>
            <person name="Sunseri F."/>
            <person name="Falavigna A."/>
            <person name="Ye Y."/>
            <person name="Leebens-Mack J.H."/>
            <person name="Chen G."/>
        </authorList>
    </citation>
    <scope>NUCLEOTIDE SEQUENCE [LARGE SCALE GENOMIC DNA]</scope>
    <source>
        <strain evidence="3">cv. DH0086</strain>
    </source>
</reference>
<dbReference type="EMBL" id="CM007387">
    <property type="protein sequence ID" value="ONK62779.1"/>
    <property type="molecule type" value="Genomic_DNA"/>
</dbReference>
<protein>
    <recommendedName>
        <fullName evidence="4">Myb-like domain-containing protein</fullName>
    </recommendedName>
</protein>
<evidence type="ECO:0000256" key="1">
    <source>
        <dbReference type="SAM" id="MobiDB-lite"/>
    </source>
</evidence>
<dbReference type="Proteomes" id="UP000243459">
    <property type="component" value="Chromosome 7"/>
</dbReference>
<dbReference type="PANTHER" id="PTHR33492">
    <property type="entry name" value="OSJNBA0043A12.37 PROTEIN-RELATED"/>
    <property type="match status" value="1"/>
</dbReference>
<dbReference type="Gramene" id="ONK62779">
    <property type="protein sequence ID" value="ONK62779"/>
    <property type="gene ID" value="A4U43_C07F8050"/>
</dbReference>
<sequence length="119" mass="13265">MRGNSTTSYLNQMYNDHKEGTSNGNTSIIASPPPTTPSLERSSNQCKKRWESLLSDYKKITIWEASNSASAYGPYSSLKPGRRRQLHLPYSFDQQVFCSLDAVIKAQEARIASSATDID</sequence>
<evidence type="ECO:0008006" key="4">
    <source>
        <dbReference type="Google" id="ProtNLM"/>
    </source>
</evidence>
<accession>A0A5P1EDA9</accession>
<keyword evidence="3" id="KW-1185">Reference proteome</keyword>
<feature type="compositionally biased region" description="Polar residues" evidence="1">
    <location>
        <begin position="1"/>
        <end position="14"/>
    </location>
</feature>
<dbReference type="AlphaFoldDB" id="A0A5P1EDA9"/>
<gene>
    <name evidence="2" type="ORF">A4U43_C07F8050</name>
</gene>
<name>A0A5P1EDA9_ASPOF</name>
<proteinExistence type="predicted"/>